<dbReference type="SUPFAM" id="SSF53067">
    <property type="entry name" value="Actin-like ATPase domain"/>
    <property type="match status" value="1"/>
</dbReference>
<comment type="similarity">
    <text evidence="1">Belongs to the NodU/CmcH family.</text>
</comment>
<dbReference type="Gene3D" id="3.90.870.20">
    <property type="entry name" value="Carbamoyltransferase, C-terminal domain"/>
    <property type="match status" value="1"/>
</dbReference>
<evidence type="ECO:0000259" key="3">
    <source>
        <dbReference type="Pfam" id="PF16861"/>
    </source>
</evidence>
<evidence type="ECO:0000256" key="1">
    <source>
        <dbReference type="ARBA" id="ARBA00006129"/>
    </source>
</evidence>
<dbReference type="PANTHER" id="PTHR34847:SF1">
    <property type="entry name" value="NODULATION PROTEIN U"/>
    <property type="match status" value="1"/>
</dbReference>
<dbReference type="RefSeq" id="WP_090257688.1">
    <property type="nucleotide sequence ID" value="NZ_FOIR01000001.1"/>
</dbReference>
<evidence type="ECO:0000313" key="4">
    <source>
        <dbReference type="EMBL" id="SEW02169.1"/>
    </source>
</evidence>
<proteinExistence type="inferred from homology"/>
<dbReference type="InterPro" id="IPR043129">
    <property type="entry name" value="ATPase_NBD"/>
</dbReference>
<dbReference type="Proteomes" id="UP000199437">
    <property type="component" value="Unassembled WGS sequence"/>
</dbReference>
<keyword evidence="4" id="KW-0808">Transferase</keyword>
<evidence type="ECO:0000259" key="2">
    <source>
        <dbReference type="Pfam" id="PF02543"/>
    </source>
</evidence>
<dbReference type="OrthoDB" id="9780777at2"/>
<evidence type="ECO:0000313" key="5">
    <source>
        <dbReference type="Proteomes" id="UP000199437"/>
    </source>
</evidence>
<dbReference type="InterPro" id="IPR031730">
    <property type="entry name" value="Carbam_trans_C"/>
</dbReference>
<feature type="domain" description="Carbamoyltransferase" evidence="2">
    <location>
        <begin position="5"/>
        <end position="354"/>
    </location>
</feature>
<dbReference type="Gene3D" id="3.30.420.40">
    <property type="match status" value="2"/>
</dbReference>
<gene>
    <name evidence="4" type="ORF">SAMN05216290_1292</name>
</gene>
<dbReference type="InterPro" id="IPR038152">
    <property type="entry name" value="Carbam_trans_C_sf"/>
</dbReference>
<dbReference type="InterPro" id="IPR003696">
    <property type="entry name" value="Carbtransf_dom"/>
</dbReference>
<protein>
    <submittedName>
        <fullName evidence="4">Carbamoyltransferase</fullName>
    </submittedName>
</protein>
<dbReference type="GeneID" id="99986023"/>
<dbReference type="Pfam" id="PF02543">
    <property type="entry name" value="Carbam_trans_N"/>
    <property type="match status" value="1"/>
</dbReference>
<dbReference type="PANTHER" id="PTHR34847">
    <property type="entry name" value="NODULATION PROTEIN U"/>
    <property type="match status" value="1"/>
</dbReference>
<dbReference type="CDD" id="cd24098">
    <property type="entry name" value="ASKHA_NBD_TobZ_N"/>
    <property type="match status" value="1"/>
</dbReference>
<dbReference type="AlphaFoldDB" id="A0A1I0NL20"/>
<keyword evidence="5" id="KW-1185">Reference proteome</keyword>
<sequence length="608" mass="68657">MKYQLGISAFYHDSAACLLRDGEIIAAAQEERFTRKKHDASFPAFSIKYCLDSAFVDLAEVDEVVFYDKPFLKFERILETFYSIAPKGLHAFVKHIPEWIKEKLFFKKLLKDNLTKLDRGGIQHLEISFSEHHLSHAAWAYFTSPFDKSAVLTIDGVGEWVTTSIFIGEANRLKVVKEQHFPHSLGLLYSSFTQFLGFKVNDGEYKMMGLAPYGDMNSENYIRFRKLIKQELVQIFDDGSIKLRLGYFKFLEGRRMILTKKWEELFGLKSRPADSKLLQVHCDFALAAQSVTEEIVLKLAREVKRLTGCDNLCLSGGVAYNCVSNGKLVEENLFSQIFIPPAVGDSGGAAGAALAAFYLSSSEGRVKKLFEKNRISFLGPSYSNSFIESYLKSESVIYKKYDNHGELCNKVAELLEGGAVIGWMQGGMEFGARALGARSIIASPKVENIQSIVNQKIKFRESFRPFAPVLLEEDLGKYFELSVPSPYMALVSKIKNEFRKGLPGDFMSRPIFEKSNFEKSSFPGITHVDFSSRIQTVDEETNPNFFNLLKAFKERTGSSMLINTSFNIKDEPIVCTPIDAFGCFVKTGMDYLVLNNFLVKKEHVKGSH</sequence>
<organism evidence="4 5">
    <name type="scientific">Roseivirga pacifica</name>
    <dbReference type="NCBI Taxonomy" id="1267423"/>
    <lineage>
        <taxon>Bacteria</taxon>
        <taxon>Pseudomonadati</taxon>
        <taxon>Bacteroidota</taxon>
        <taxon>Cytophagia</taxon>
        <taxon>Cytophagales</taxon>
        <taxon>Roseivirgaceae</taxon>
        <taxon>Roseivirga</taxon>
    </lineage>
</organism>
<name>A0A1I0NL20_9BACT</name>
<dbReference type="GO" id="GO:0016740">
    <property type="term" value="F:transferase activity"/>
    <property type="evidence" value="ECO:0007669"/>
    <property type="project" value="UniProtKB-KW"/>
</dbReference>
<dbReference type="Pfam" id="PF16861">
    <property type="entry name" value="Carbam_trans_C"/>
    <property type="match status" value="1"/>
</dbReference>
<dbReference type="InterPro" id="IPR051338">
    <property type="entry name" value="NodU/CmcH_Carbamoyltrnsfr"/>
</dbReference>
<dbReference type="EMBL" id="FOIR01000001">
    <property type="protein sequence ID" value="SEW02169.1"/>
    <property type="molecule type" value="Genomic_DNA"/>
</dbReference>
<feature type="domain" description="Carbamoyltransferase C-terminal" evidence="3">
    <location>
        <begin position="412"/>
        <end position="601"/>
    </location>
</feature>
<accession>A0A1I0NL20</accession>
<reference evidence="5" key="1">
    <citation type="submission" date="2016-10" db="EMBL/GenBank/DDBJ databases">
        <authorList>
            <person name="Varghese N."/>
            <person name="Submissions S."/>
        </authorList>
    </citation>
    <scope>NUCLEOTIDE SEQUENCE [LARGE SCALE GENOMIC DNA]</scope>
    <source>
        <strain evidence="5">CGMCC 1.12402</strain>
    </source>
</reference>
<dbReference type="STRING" id="1267423.SAMN05216290_1292"/>